<accession>A0A4U0WGA9</accession>
<name>A0A4U0WGA9_9PEZI</name>
<feature type="compositionally biased region" description="Low complexity" evidence="1">
    <location>
        <begin position="18"/>
        <end position="27"/>
    </location>
</feature>
<dbReference type="InterPro" id="IPR045518">
    <property type="entry name" value="2EXR"/>
</dbReference>
<dbReference type="AlphaFoldDB" id="A0A4U0WGA9"/>
<sequence length="180" mass="20380">MAAMSSQTTEMDPPANATTSTTTSDSSPAKVTQVIDAATSPFLKLPPELRNQIYSLLLIRSSPIWVCSWNWILRGGQWQAEYQQPPLACVCKQIRDECLPIFYGCNEFSGNILGPYLRLCFWLKAIGSKNRHSLRHLWFEQGNNAPKQTVLRMLENYGIEFHSPLTVVTEGHKQYFVLEG</sequence>
<dbReference type="Pfam" id="PF20150">
    <property type="entry name" value="2EXR"/>
    <property type="match status" value="1"/>
</dbReference>
<dbReference type="PANTHER" id="PTHR42085">
    <property type="entry name" value="F-BOX DOMAIN-CONTAINING PROTEIN"/>
    <property type="match status" value="1"/>
</dbReference>
<keyword evidence="5" id="KW-1185">Reference proteome</keyword>
<evidence type="ECO:0000313" key="3">
    <source>
        <dbReference type="EMBL" id="TKA60485.1"/>
    </source>
</evidence>
<evidence type="ECO:0000313" key="4">
    <source>
        <dbReference type="EMBL" id="TKA74378.1"/>
    </source>
</evidence>
<gene>
    <name evidence="4" type="ORF">B0A49_02213</name>
    <name evidence="3" type="ORF">B0A49_05938</name>
</gene>
<proteinExistence type="predicted"/>
<dbReference type="InterPro" id="IPR038883">
    <property type="entry name" value="AN11006-like"/>
</dbReference>
<reference evidence="3 5" key="1">
    <citation type="submission" date="2017-03" db="EMBL/GenBank/DDBJ databases">
        <title>Genomes of endolithic fungi from Antarctica.</title>
        <authorList>
            <person name="Coleine C."/>
            <person name="Masonjones S."/>
            <person name="Stajich J.E."/>
        </authorList>
    </citation>
    <scope>NUCLEOTIDE SEQUENCE [LARGE SCALE GENOMIC DNA]</scope>
    <source>
        <strain evidence="3 5">CCFEE 5187</strain>
    </source>
</reference>
<evidence type="ECO:0000259" key="2">
    <source>
        <dbReference type="Pfam" id="PF20150"/>
    </source>
</evidence>
<evidence type="ECO:0000256" key="1">
    <source>
        <dbReference type="SAM" id="MobiDB-lite"/>
    </source>
</evidence>
<dbReference type="EMBL" id="NAJN01000364">
    <property type="protein sequence ID" value="TKA74378.1"/>
    <property type="molecule type" value="Genomic_DNA"/>
</dbReference>
<feature type="region of interest" description="Disordered" evidence="1">
    <location>
        <begin position="1"/>
        <end position="29"/>
    </location>
</feature>
<evidence type="ECO:0000313" key="5">
    <source>
        <dbReference type="Proteomes" id="UP000308768"/>
    </source>
</evidence>
<protein>
    <recommendedName>
        <fullName evidence="2">2EXR domain-containing protein</fullName>
    </recommendedName>
</protein>
<feature type="domain" description="2EXR" evidence="2">
    <location>
        <begin position="41"/>
        <end position="104"/>
    </location>
</feature>
<dbReference type="EMBL" id="NAJN01001889">
    <property type="protein sequence ID" value="TKA60485.1"/>
    <property type="molecule type" value="Genomic_DNA"/>
</dbReference>
<feature type="compositionally biased region" description="Polar residues" evidence="1">
    <location>
        <begin position="1"/>
        <end position="10"/>
    </location>
</feature>
<dbReference type="OrthoDB" id="62952at2759"/>
<comment type="caution">
    <text evidence="3">The sequence shown here is derived from an EMBL/GenBank/DDBJ whole genome shotgun (WGS) entry which is preliminary data.</text>
</comment>
<dbReference type="PANTHER" id="PTHR42085:SF2">
    <property type="entry name" value="F-BOX DOMAIN-CONTAINING PROTEIN"/>
    <property type="match status" value="1"/>
</dbReference>
<dbReference type="Proteomes" id="UP000308768">
    <property type="component" value="Unassembled WGS sequence"/>
</dbReference>
<organism evidence="3 5">
    <name type="scientific">Cryomyces minteri</name>
    <dbReference type="NCBI Taxonomy" id="331657"/>
    <lineage>
        <taxon>Eukaryota</taxon>
        <taxon>Fungi</taxon>
        <taxon>Dikarya</taxon>
        <taxon>Ascomycota</taxon>
        <taxon>Pezizomycotina</taxon>
        <taxon>Dothideomycetes</taxon>
        <taxon>Dothideomycetes incertae sedis</taxon>
        <taxon>Cryomyces</taxon>
    </lineage>
</organism>